<dbReference type="PANTHER" id="PTHR24113">
    <property type="entry name" value="RAN GTPASE-ACTIVATING PROTEIN 1"/>
    <property type="match status" value="1"/>
</dbReference>
<dbReference type="InterPro" id="IPR032675">
    <property type="entry name" value="LRR_dom_sf"/>
</dbReference>
<dbReference type="Pfam" id="PF13516">
    <property type="entry name" value="LRR_6"/>
    <property type="match status" value="5"/>
</dbReference>
<keyword evidence="2" id="KW-0433">Leucine-rich repeat</keyword>
<dbReference type="PANTHER" id="PTHR24113:SF12">
    <property type="entry name" value="RAN GTPASE-ACTIVATING PROTEIN 1"/>
    <property type="match status" value="1"/>
</dbReference>
<feature type="compositionally biased region" description="Acidic residues" evidence="5">
    <location>
        <begin position="10"/>
        <end position="24"/>
    </location>
</feature>
<evidence type="ECO:0000313" key="6">
    <source>
        <dbReference type="EMBL" id="CAD9671794.1"/>
    </source>
</evidence>
<dbReference type="InterPro" id="IPR001611">
    <property type="entry name" value="Leu-rich_rpt"/>
</dbReference>
<dbReference type="SUPFAM" id="SSF52047">
    <property type="entry name" value="RNI-like"/>
    <property type="match status" value="1"/>
</dbReference>
<dbReference type="AlphaFoldDB" id="A0A7S2W7V4"/>
<name>A0A7S2W7V4_9STRA</name>
<keyword evidence="3" id="KW-0677">Repeat</keyword>
<organism evidence="6">
    <name type="scientific">Mucochytrium quahogii</name>
    <dbReference type="NCBI Taxonomy" id="96639"/>
    <lineage>
        <taxon>Eukaryota</taxon>
        <taxon>Sar</taxon>
        <taxon>Stramenopiles</taxon>
        <taxon>Bigyra</taxon>
        <taxon>Labyrinthulomycetes</taxon>
        <taxon>Thraustochytrida</taxon>
        <taxon>Thraustochytriidae</taxon>
        <taxon>Mucochytrium</taxon>
    </lineage>
</organism>
<evidence type="ECO:0000256" key="1">
    <source>
        <dbReference type="ARBA" id="ARBA00022468"/>
    </source>
</evidence>
<sequence length="392" mass="44191">MGARTQGENNDPEEDLGSTQEDEEKVQPQIQVDDGDSDDENQQEDEQVGELPEKRDEESDNKKKKKGFSLNDMVANIAKKVTGFQMEEFKDERTDIFVNVETVREAILEIRNVDEEEQKLISVKISCGKRRAAARKKLAEAEKKQAEALKEYRRIICCKYESQFRTVVKRAERELDRWEHILKTSKVERDFFDFGNRGAHNLAKALKRNGTLVELVLPKNDIGSVGMKSLTTGLSKVQTLARLNLSDNPIGPDGAHHLGTLLEKCINLSEVDLHSCQLAASGAELIAKGVKGHPSLRVLNLRHNRIGERGGVAIAQDVISENNTLLELDISTNNIGPNEGAKAISEALEKNTKLEKLNLRHNNMQMALRKEENRKLQLAFRYTRIHGVWPLL</sequence>
<dbReference type="GO" id="GO:0006913">
    <property type="term" value="P:nucleocytoplasmic transport"/>
    <property type="evidence" value="ECO:0007669"/>
    <property type="project" value="TreeGrafter"/>
</dbReference>
<keyword evidence="1" id="KW-0343">GTPase activation</keyword>
<dbReference type="InterPro" id="IPR027038">
    <property type="entry name" value="RanGap"/>
</dbReference>
<accession>A0A7S2W7V4</accession>
<dbReference type="GO" id="GO:0048471">
    <property type="term" value="C:perinuclear region of cytoplasm"/>
    <property type="evidence" value="ECO:0007669"/>
    <property type="project" value="TreeGrafter"/>
</dbReference>
<dbReference type="SMART" id="SM00368">
    <property type="entry name" value="LRR_RI"/>
    <property type="match status" value="5"/>
</dbReference>
<reference evidence="6" key="1">
    <citation type="submission" date="2021-01" db="EMBL/GenBank/DDBJ databases">
        <authorList>
            <person name="Corre E."/>
            <person name="Pelletier E."/>
            <person name="Niang G."/>
            <person name="Scheremetjew M."/>
            <person name="Finn R."/>
            <person name="Kale V."/>
            <person name="Holt S."/>
            <person name="Cochrane G."/>
            <person name="Meng A."/>
            <person name="Brown T."/>
            <person name="Cohen L."/>
        </authorList>
    </citation>
    <scope>NUCLEOTIDE SEQUENCE</scope>
    <source>
        <strain evidence="6">NY070348D</strain>
    </source>
</reference>
<dbReference type="GO" id="GO:0005096">
    <property type="term" value="F:GTPase activator activity"/>
    <property type="evidence" value="ECO:0007669"/>
    <property type="project" value="UniProtKB-KW"/>
</dbReference>
<evidence type="ECO:0000256" key="2">
    <source>
        <dbReference type="ARBA" id="ARBA00022614"/>
    </source>
</evidence>
<feature type="coiled-coil region" evidence="4">
    <location>
        <begin position="129"/>
        <end position="188"/>
    </location>
</feature>
<keyword evidence="4" id="KW-0175">Coiled coil</keyword>
<evidence type="ECO:0000256" key="4">
    <source>
        <dbReference type="SAM" id="Coils"/>
    </source>
</evidence>
<gene>
    <name evidence="6" type="ORF">QSP1433_LOCUS3700</name>
</gene>
<dbReference type="Gene3D" id="3.80.10.10">
    <property type="entry name" value="Ribonuclease Inhibitor"/>
    <property type="match status" value="2"/>
</dbReference>
<feature type="compositionally biased region" description="Basic and acidic residues" evidence="5">
    <location>
        <begin position="51"/>
        <end position="61"/>
    </location>
</feature>
<feature type="compositionally biased region" description="Acidic residues" evidence="5">
    <location>
        <begin position="33"/>
        <end position="48"/>
    </location>
</feature>
<protein>
    <submittedName>
        <fullName evidence="6">Uncharacterized protein</fullName>
    </submittedName>
</protein>
<evidence type="ECO:0000256" key="3">
    <source>
        <dbReference type="ARBA" id="ARBA00022737"/>
    </source>
</evidence>
<proteinExistence type="predicted"/>
<evidence type="ECO:0000256" key="5">
    <source>
        <dbReference type="SAM" id="MobiDB-lite"/>
    </source>
</evidence>
<dbReference type="EMBL" id="HBHK01006155">
    <property type="protein sequence ID" value="CAD9671794.1"/>
    <property type="molecule type" value="Transcribed_RNA"/>
</dbReference>
<feature type="region of interest" description="Disordered" evidence="5">
    <location>
        <begin position="1"/>
        <end position="67"/>
    </location>
</feature>
<dbReference type="GO" id="GO:0005634">
    <property type="term" value="C:nucleus"/>
    <property type="evidence" value="ECO:0007669"/>
    <property type="project" value="TreeGrafter"/>
</dbReference>
<dbReference type="GO" id="GO:0031267">
    <property type="term" value="F:small GTPase binding"/>
    <property type="evidence" value="ECO:0007669"/>
    <property type="project" value="TreeGrafter"/>
</dbReference>
<dbReference type="GO" id="GO:0005829">
    <property type="term" value="C:cytosol"/>
    <property type="evidence" value="ECO:0007669"/>
    <property type="project" value="TreeGrafter"/>
</dbReference>